<evidence type="ECO:0000313" key="4">
    <source>
        <dbReference type="EMBL" id="KAJ8772640.1"/>
    </source>
</evidence>
<feature type="compositionally biased region" description="Polar residues" evidence="2">
    <location>
        <begin position="244"/>
        <end position="257"/>
    </location>
</feature>
<feature type="region of interest" description="Disordered" evidence="2">
    <location>
        <begin position="164"/>
        <end position="335"/>
    </location>
</feature>
<sequence>MTLEDFFTLNEMKDGLTSPSRVQELVAVMQKEKDCIVKNIGDTTRQWAAVASTIAATENKECLDLFIQLDGLCFFGTWLKDAQNFANDTSDGFVEESISALLRALEKLHIDKERSISSGIFITVNNLLDHKSSRVQDRARALFNSWKGGRVSYSMSNDGLGAAEFHTSDNNEKSKTESAVAIPPSKGSDDEENNTTEPGRVESLQSRSSSSLRVENVEDVQVQPPVNNHLSPMILDPKNEEGRSPNNTSIISFSVQESPVKEKPALNSSGLTSSAEVSSFTVPNGQIDEEESDSSKKPGVFQDPIASTAVKTEAGAPPGSDASSAQEQTDSVFQSNTDDIGAANQFNDQVLKSTANNSNCSTETVADFSEKDSRSDQSDDGSSHASQTEDIVRADDVGEHSYGDDVMVDTSDLSKLTIDIQSSNPVDRTKPDIELEYGIVDALEVARQVAQEVEREVVDYKEPSCSSSSGKIMNIPGSPDSVSGNEELPSAVAPDDMSARNHTPAEHTEEECQLGYPDNQVAGTENGSQELGSLTELTQEQEVHCEKGPCNFDLNQEVHSDDVEHSMNPILTPVSVVSASRPMAVSGSPAAPLEFGGTLGWKGSAATSAFRPASPRKISDGDKTVETDVSNNSSKQRHFCLGIDLNVAEDGDEKLVDVTSERQISVSSGINSGESSLELGPTRSERPNLDLNRISDDGDAPPANLRMEGRVYFPLSSYRSPSPASSSSTMQPSVRNFDLNDRPFFSNDFSDQGLYHGKSPQNVSAYKGNRPSNNVVSIFGTRLEVGSRVEARRKDLSPQIISFPNCRYPDTVVDSNVARMGGPLGMVPLMSFSHSPVLGYSGLPSAPTMSISGPMCGPGSSIPYMVDSRGAPVMPQLMGSASIVPPYAQPPFVMSMSDAPLGPSIAGSSRSNFDLNSGFGVDGGSTGSLRQFFMPSQGRSFNASSQLSSSSGVGEKRKEPDTGWEPFSLQHKHPQAPWR</sequence>
<feature type="region of interest" description="Disordered" evidence="2">
    <location>
        <begin position="606"/>
        <end position="633"/>
    </location>
</feature>
<organism evidence="4 5">
    <name type="scientific">Erythroxylum novogranatense</name>
    <dbReference type="NCBI Taxonomy" id="1862640"/>
    <lineage>
        <taxon>Eukaryota</taxon>
        <taxon>Viridiplantae</taxon>
        <taxon>Streptophyta</taxon>
        <taxon>Embryophyta</taxon>
        <taxon>Tracheophyta</taxon>
        <taxon>Spermatophyta</taxon>
        <taxon>Magnoliopsida</taxon>
        <taxon>eudicotyledons</taxon>
        <taxon>Gunneridae</taxon>
        <taxon>Pentapetalae</taxon>
        <taxon>rosids</taxon>
        <taxon>fabids</taxon>
        <taxon>Malpighiales</taxon>
        <taxon>Erythroxylaceae</taxon>
        <taxon>Erythroxylum</taxon>
    </lineage>
</organism>
<feature type="compositionally biased region" description="Basic and acidic residues" evidence="2">
    <location>
        <begin position="617"/>
        <end position="626"/>
    </location>
</feature>
<accession>A0AAV8U2N4</accession>
<keyword evidence="1" id="KW-0539">Nucleus</keyword>
<gene>
    <name evidence="4" type="ORF">K2173_027817</name>
</gene>
<feature type="compositionally biased region" description="Basic and acidic residues" evidence="2">
    <location>
        <begin position="497"/>
        <end position="507"/>
    </location>
</feature>
<keyword evidence="5" id="KW-1185">Reference proteome</keyword>
<feature type="compositionally biased region" description="Low complexity" evidence="2">
    <location>
        <begin position="201"/>
        <end position="214"/>
    </location>
</feature>
<dbReference type="Gene3D" id="1.20.930.10">
    <property type="entry name" value="Conserved domain common to transcription factors TFIIS, elongin A, CRSP70"/>
    <property type="match status" value="1"/>
</dbReference>
<comment type="subcellular location">
    <subcellularLocation>
        <location evidence="1">Nucleus</location>
    </subcellularLocation>
</comment>
<feature type="compositionally biased region" description="Low complexity" evidence="2">
    <location>
        <begin position="314"/>
        <end position="325"/>
    </location>
</feature>
<evidence type="ECO:0000313" key="5">
    <source>
        <dbReference type="Proteomes" id="UP001159364"/>
    </source>
</evidence>
<feature type="compositionally biased region" description="Polar residues" evidence="2">
    <location>
        <begin position="266"/>
        <end position="284"/>
    </location>
</feature>
<reference evidence="4 5" key="1">
    <citation type="submission" date="2021-09" db="EMBL/GenBank/DDBJ databases">
        <title>Genomic insights and catalytic innovation underlie evolution of tropane alkaloids biosynthesis.</title>
        <authorList>
            <person name="Wang Y.-J."/>
            <person name="Tian T."/>
            <person name="Huang J.-P."/>
            <person name="Huang S.-X."/>
        </authorList>
    </citation>
    <scope>NUCLEOTIDE SEQUENCE [LARGE SCALE GENOMIC DNA]</scope>
    <source>
        <strain evidence="4">KIB-2018</strain>
        <tissue evidence="4">Leaf</tissue>
    </source>
</reference>
<feature type="region of interest" description="Disordered" evidence="2">
    <location>
        <begin position="461"/>
        <end position="527"/>
    </location>
</feature>
<protein>
    <recommendedName>
        <fullName evidence="3">TFIIS N-terminal domain-containing protein</fullName>
    </recommendedName>
</protein>
<dbReference type="SUPFAM" id="SSF47676">
    <property type="entry name" value="Conserved domain common to transcription factors TFIIS, elongin A, CRSP70"/>
    <property type="match status" value="1"/>
</dbReference>
<dbReference type="EMBL" id="JAIWQS010000002">
    <property type="protein sequence ID" value="KAJ8772640.1"/>
    <property type="molecule type" value="Genomic_DNA"/>
</dbReference>
<dbReference type="PANTHER" id="PTHR47292:SF1">
    <property type="entry name" value="TRANSCRIPTION ELONGATION FACTOR (TFIIS) FAMILY PROTEIN"/>
    <property type="match status" value="1"/>
</dbReference>
<feature type="region of interest" description="Disordered" evidence="2">
    <location>
        <begin position="665"/>
        <end position="703"/>
    </location>
</feature>
<evidence type="ECO:0000256" key="2">
    <source>
        <dbReference type="SAM" id="MobiDB-lite"/>
    </source>
</evidence>
<dbReference type="AlphaFoldDB" id="A0AAV8U2N4"/>
<dbReference type="PANTHER" id="PTHR47292">
    <property type="entry name" value="TRANSCRIPTION ELONGATION FACTOR (TFIIS) FAMILY PROTEIN-RELATED"/>
    <property type="match status" value="1"/>
</dbReference>
<feature type="compositionally biased region" description="Basic and acidic residues" evidence="2">
    <location>
        <begin position="166"/>
        <end position="176"/>
    </location>
</feature>
<feature type="compositionally biased region" description="Low complexity" evidence="2">
    <location>
        <begin position="665"/>
        <end position="679"/>
    </location>
</feature>
<feature type="domain" description="TFIIS N-terminal" evidence="3">
    <location>
        <begin position="80"/>
        <end position="153"/>
    </location>
</feature>
<feature type="compositionally biased region" description="Low complexity" evidence="2">
    <location>
        <begin position="940"/>
        <end position="951"/>
    </location>
</feature>
<feature type="compositionally biased region" description="Basic residues" evidence="2">
    <location>
        <begin position="970"/>
        <end position="979"/>
    </location>
</feature>
<dbReference type="GO" id="GO:0005634">
    <property type="term" value="C:nucleus"/>
    <property type="evidence" value="ECO:0007669"/>
    <property type="project" value="UniProtKB-SubCell"/>
</dbReference>
<dbReference type="PROSITE" id="PS51319">
    <property type="entry name" value="TFIIS_N"/>
    <property type="match status" value="1"/>
</dbReference>
<feature type="region of interest" description="Disordered" evidence="2">
    <location>
        <begin position="359"/>
        <end position="403"/>
    </location>
</feature>
<name>A0AAV8U2N4_9ROSI</name>
<feature type="compositionally biased region" description="Basic and acidic residues" evidence="2">
    <location>
        <begin position="390"/>
        <end position="403"/>
    </location>
</feature>
<feature type="compositionally biased region" description="Polar residues" evidence="2">
    <location>
        <begin position="326"/>
        <end position="335"/>
    </location>
</feature>
<evidence type="ECO:0000259" key="3">
    <source>
        <dbReference type="PROSITE" id="PS51319"/>
    </source>
</evidence>
<feature type="compositionally biased region" description="Basic and acidic residues" evidence="2">
    <location>
        <begin position="683"/>
        <end position="696"/>
    </location>
</feature>
<feature type="region of interest" description="Disordered" evidence="2">
    <location>
        <begin position="937"/>
        <end position="979"/>
    </location>
</feature>
<dbReference type="InterPro" id="IPR035441">
    <property type="entry name" value="TFIIS/LEDGF_dom_sf"/>
</dbReference>
<dbReference type="InterPro" id="IPR017923">
    <property type="entry name" value="TFIIS_N"/>
</dbReference>
<dbReference type="Pfam" id="PF08711">
    <property type="entry name" value="Med26"/>
    <property type="match status" value="1"/>
</dbReference>
<comment type="caution">
    <text evidence="4">The sequence shown here is derived from an EMBL/GenBank/DDBJ whole genome shotgun (WGS) entry which is preliminary data.</text>
</comment>
<proteinExistence type="predicted"/>
<evidence type="ECO:0000256" key="1">
    <source>
        <dbReference type="PROSITE-ProRule" id="PRU00649"/>
    </source>
</evidence>
<dbReference type="Proteomes" id="UP001159364">
    <property type="component" value="Linkage Group LG02"/>
</dbReference>
<feature type="compositionally biased region" description="Basic and acidic residues" evidence="2">
    <location>
        <begin position="368"/>
        <end position="377"/>
    </location>
</feature>